<dbReference type="Proteomes" id="UP000199120">
    <property type="component" value="Unassembled WGS sequence"/>
</dbReference>
<evidence type="ECO:0008006" key="3">
    <source>
        <dbReference type="Google" id="ProtNLM"/>
    </source>
</evidence>
<sequence>MSDRLYRSYLLTGPGVWRHVVEVVKAHARAFIDRDKPLMVIICSQEHDATDSQRAYWHGVMLPRIADEIPDEETGELRPVAWWHEKLVLEFLGMTETTSASGKIRRTRRSTARGKITAGEYADLIQRVQVWAAHQGVEWD</sequence>
<dbReference type="SUPFAM" id="SSF103370">
    <property type="entry name" value="NinB"/>
    <property type="match status" value="1"/>
</dbReference>
<dbReference type="RefSeq" id="WP_090545142.1">
    <property type="nucleotide sequence ID" value="NZ_FNSR01000001.1"/>
</dbReference>
<dbReference type="InterPro" id="IPR036619">
    <property type="entry name" value="NinB_sf"/>
</dbReference>
<dbReference type="STRING" id="416943.SAMN05445871_2428"/>
<dbReference type="AlphaFoldDB" id="A0A1H7TYZ6"/>
<protein>
    <recommendedName>
        <fullName evidence="3">NinB protein</fullName>
    </recommendedName>
</protein>
<evidence type="ECO:0000313" key="1">
    <source>
        <dbReference type="EMBL" id="SEL89719.1"/>
    </source>
</evidence>
<dbReference type="OrthoDB" id="7018195at2"/>
<organism evidence="1 2">
    <name type="scientific">Paraburkholderia caballeronis</name>
    <dbReference type="NCBI Taxonomy" id="416943"/>
    <lineage>
        <taxon>Bacteria</taxon>
        <taxon>Pseudomonadati</taxon>
        <taxon>Pseudomonadota</taxon>
        <taxon>Betaproteobacteria</taxon>
        <taxon>Burkholderiales</taxon>
        <taxon>Burkholderiaceae</taxon>
        <taxon>Paraburkholderia</taxon>
    </lineage>
</organism>
<evidence type="ECO:0000313" key="2">
    <source>
        <dbReference type="Proteomes" id="UP000199120"/>
    </source>
</evidence>
<dbReference type="Gene3D" id="1.10.3790.10">
    <property type="entry name" value="NinB"/>
    <property type="match status" value="1"/>
</dbReference>
<gene>
    <name evidence="1" type="ORF">SAMN05192542_11722</name>
</gene>
<proteinExistence type="predicted"/>
<accession>A0A1H7TYZ6</accession>
<reference evidence="2" key="1">
    <citation type="submission" date="2016-10" db="EMBL/GenBank/DDBJ databases">
        <authorList>
            <person name="Varghese N."/>
            <person name="Submissions S."/>
        </authorList>
    </citation>
    <scope>NUCLEOTIDE SEQUENCE [LARGE SCALE GENOMIC DNA]</scope>
    <source>
        <strain evidence="2">LMG 26416</strain>
    </source>
</reference>
<name>A0A1H7TYZ6_9BURK</name>
<keyword evidence="2" id="KW-1185">Reference proteome</keyword>
<dbReference type="EMBL" id="FOAJ01000017">
    <property type="protein sequence ID" value="SEL89719.1"/>
    <property type="molecule type" value="Genomic_DNA"/>
</dbReference>